<dbReference type="GO" id="GO:0005524">
    <property type="term" value="F:ATP binding"/>
    <property type="evidence" value="ECO:0007669"/>
    <property type="project" value="UniProtKB-UniRule"/>
</dbReference>
<dbReference type="GO" id="GO:0043138">
    <property type="term" value="F:3'-5' DNA helicase activity"/>
    <property type="evidence" value="ECO:0007669"/>
    <property type="project" value="UniProtKB-EC"/>
</dbReference>
<evidence type="ECO:0000256" key="5">
    <source>
        <dbReference type="ARBA" id="ARBA00023235"/>
    </source>
</evidence>
<dbReference type="PANTHER" id="PTHR11070">
    <property type="entry name" value="UVRD / RECB / PCRA DNA HELICASE FAMILY MEMBER"/>
    <property type="match status" value="1"/>
</dbReference>
<dbReference type="Pfam" id="PF00580">
    <property type="entry name" value="UvrD-helicase"/>
    <property type="match status" value="2"/>
</dbReference>
<dbReference type="InterPro" id="IPR027417">
    <property type="entry name" value="P-loop_NTPase"/>
</dbReference>
<keyword evidence="1 9" id="KW-0547">Nucleotide-binding</keyword>
<evidence type="ECO:0000313" key="12">
    <source>
        <dbReference type="Proteomes" id="UP000823638"/>
    </source>
</evidence>
<sequence>MPKLGYEDIIESLDSEQKKAVTGMENTVISAGAGSGKTKVLASRYVHLIVKEKIPVENILTLTFTQKATAEMYSRIYRTLENCREKEAEVAVKNFSQAKISTIDSFCASVSRDACAGFGVAPGFVIDDAKCRQLASKLALPFILERRKNRGLLNFLKKIPVRRLAEELFVEAACYPGLTSPIIYEKVLELQRNTLCAKINETIENIRDQIENIAIIPRNTGGASLSKALDIILEIKQHVYPEVRLSESDMSDMSSIGFLPQSEEYVFFRDKIHELSSVRKPGSNSKKEGDLLLRESLSALKGEGKEQGLISFFDVLNSGIETFPLVIEIFRLLKEFQQIYINEKRRSGVLSFKDSAVMALDGLINDPVLRKHYKTEIKAIMIDEFQDDNQLQRDLLFLLAEDENRMEKSVPTQRELCPRKLFFVGDEKQSIYKFRGADVSVFRQLTSDLIPESRRKSLPVLETNYRTEEALLNLFNKIFPLVFSMGGEYIYEASFSGIKTKKNNPDVSPSMNITLIHKSLGEEKRKSYIKEAEASVVVDKIKKIVSEGIKVFDSDTCSVRPCSYKDIAVLFRKTTDLQYYEEELRKNNIPFLTQNQ</sequence>
<dbReference type="InterPro" id="IPR014016">
    <property type="entry name" value="UvrD-like_ATP-bd"/>
</dbReference>
<dbReference type="AlphaFoldDB" id="A0A9D9N2R2"/>
<keyword evidence="4 9" id="KW-0067">ATP-binding</keyword>
<evidence type="ECO:0000256" key="3">
    <source>
        <dbReference type="ARBA" id="ARBA00022806"/>
    </source>
</evidence>
<dbReference type="GO" id="GO:0003677">
    <property type="term" value="F:DNA binding"/>
    <property type="evidence" value="ECO:0007669"/>
    <property type="project" value="InterPro"/>
</dbReference>
<protein>
    <recommendedName>
        <fullName evidence="7">DNA 3'-5' helicase</fullName>
        <ecNumber evidence="7">5.6.2.4</ecNumber>
    </recommendedName>
</protein>
<keyword evidence="3 9" id="KW-0347">Helicase</keyword>
<dbReference type="GO" id="GO:0000725">
    <property type="term" value="P:recombinational repair"/>
    <property type="evidence" value="ECO:0007669"/>
    <property type="project" value="TreeGrafter"/>
</dbReference>
<dbReference type="SUPFAM" id="SSF52540">
    <property type="entry name" value="P-loop containing nucleoside triphosphate hydrolases"/>
    <property type="match status" value="1"/>
</dbReference>
<evidence type="ECO:0000256" key="2">
    <source>
        <dbReference type="ARBA" id="ARBA00022801"/>
    </source>
</evidence>
<comment type="caution">
    <text evidence="11">The sequence shown here is derived from an EMBL/GenBank/DDBJ whole genome shotgun (WGS) entry which is preliminary data.</text>
</comment>
<feature type="domain" description="UvrD-like helicase ATP-binding" evidence="10">
    <location>
        <begin position="10"/>
        <end position="468"/>
    </location>
</feature>
<dbReference type="InterPro" id="IPR000212">
    <property type="entry name" value="DNA_helicase_UvrD/REP"/>
</dbReference>
<comment type="catalytic activity">
    <reaction evidence="8">
        <text>ATP + H2O = ADP + phosphate + H(+)</text>
        <dbReference type="Rhea" id="RHEA:13065"/>
        <dbReference type="ChEBI" id="CHEBI:15377"/>
        <dbReference type="ChEBI" id="CHEBI:15378"/>
        <dbReference type="ChEBI" id="CHEBI:30616"/>
        <dbReference type="ChEBI" id="CHEBI:43474"/>
        <dbReference type="ChEBI" id="CHEBI:456216"/>
        <dbReference type="EC" id="5.6.2.4"/>
    </reaction>
</comment>
<reference evidence="11" key="2">
    <citation type="journal article" date="2021" name="PeerJ">
        <title>Extensive microbial diversity within the chicken gut microbiome revealed by metagenomics and culture.</title>
        <authorList>
            <person name="Gilroy R."/>
            <person name="Ravi A."/>
            <person name="Getino M."/>
            <person name="Pursley I."/>
            <person name="Horton D.L."/>
            <person name="Alikhan N.F."/>
            <person name="Baker D."/>
            <person name="Gharbi K."/>
            <person name="Hall N."/>
            <person name="Watson M."/>
            <person name="Adriaenssens E.M."/>
            <person name="Foster-Nyarko E."/>
            <person name="Jarju S."/>
            <person name="Secka A."/>
            <person name="Antonio M."/>
            <person name="Oren A."/>
            <person name="Chaudhuri R.R."/>
            <person name="La Ragione R."/>
            <person name="Hildebrand F."/>
            <person name="Pallen M.J."/>
        </authorList>
    </citation>
    <scope>NUCLEOTIDE SEQUENCE</scope>
    <source>
        <strain evidence="11">10532</strain>
    </source>
</reference>
<feature type="non-terminal residue" evidence="11">
    <location>
        <position position="596"/>
    </location>
</feature>
<name>A0A9D9N2R2_9SPIR</name>
<organism evidence="11 12">
    <name type="scientific">Candidatus Gallitreponema excrementavium</name>
    <dbReference type="NCBI Taxonomy" id="2840840"/>
    <lineage>
        <taxon>Bacteria</taxon>
        <taxon>Pseudomonadati</taxon>
        <taxon>Spirochaetota</taxon>
        <taxon>Spirochaetia</taxon>
        <taxon>Spirochaetales</taxon>
        <taxon>Candidatus Gallitreponema</taxon>
    </lineage>
</organism>
<dbReference type="PROSITE" id="PS51198">
    <property type="entry name" value="UVRD_HELICASE_ATP_BIND"/>
    <property type="match status" value="1"/>
</dbReference>
<dbReference type="EMBL" id="JADIMM010000103">
    <property type="protein sequence ID" value="MBO8458311.1"/>
    <property type="molecule type" value="Genomic_DNA"/>
</dbReference>
<dbReference type="EC" id="5.6.2.4" evidence="7"/>
<evidence type="ECO:0000256" key="4">
    <source>
        <dbReference type="ARBA" id="ARBA00022840"/>
    </source>
</evidence>
<feature type="binding site" evidence="9">
    <location>
        <begin position="31"/>
        <end position="38"/>
    </location>
    <ligand>
        <name>ATP</name>
        <dbReference type="ChEBI" id="CHEBI:30616"/>
    </ligand>
</feature>
<evidence type="ECO:0000256" key="7">
    <source>
        <dbReference type="ARBA" id="ARBA00034808"/>
    </source>
</evidence>
<gene>
    <name evidence="11" type="ORF">IAA81_08830</name>
</gene>
<dbReference type="Gene3D" id="3.40.50.300">
    <property type="entry name" value="P-loop containing nucleotide triphosphate hydrolases"/>
    <property type="match status" value="3"/>
</dbReference>
<evidence type="ECO:0000313" key="11">
    <source>
        <dbReference type="EMBL" id="MBO8458311.1"/>
    </source>
</evidence>
<evidence type="ECO:0000259" key="10">
    <source>
        <dbReference type="PROSITE" id="PS51198"/>
    </source>
</evidence>
<dbReference type="Proteomes" id="UP000823638">
    <property type="component" value="Unassembled WGS sequence"/>
</dbReference>
<dbReference type="GO" id="GO:0005829">
    <property type="term" value="C:cytosol"/>
    <property type="evidence" value="ECO:0007669"/>
    <property type="project" value="TreeGrafter"/>
</dbReference>
<dbReference type="InterPro" id="IPR014017">
    <property type="entry name" value="DNA_helicase_UvrD-like_C"/>
</dbReference>
<evidence type="ECO:0000256" key="8">
    <source>
        <dbReference type="ARBA" id="ARBA00048988"/>
    </source>
</evidence>
<dbReference type="PANTHER" id="PTHR11070:SF67">
    <property type="entry name" value="DNA 3'-5' HELICASE"/>
    <property type="match status" value="1"/>
</dbReference>
<keyword evidence="2 9" id="KW-0378">Hydrolase</keyword>
<evidence type="ECO:0000256" key="1">
    <source>
        <dbReference type="ARBA" id="ARBA00022741"/>
    </source>
</evidence>
<accession>A0A9D9N2R2</accession>
<keyword evidence="5" id="KW-0413">Isomerase</keyword>
<comment type="catalytic activity">
    <reaction evidence="6">
        <text>Couples ATP hydrolysis with the unwinding of duplex DNA by translocating in the 3'-5' direction.</text>
        <dbReference type="EC" id="5.6.2.4"/>
    </reaction>
</comment>
<dbReference type="Pfam" id="PF13361">
    <property type="entry name" value="UvrD_C"/>
    <property type="match status" value="1"/>
</dbReference>
<reference evidence="11" key="1">
    <citation type="submission" date="2020-10" db="EMBL/GenBank/DDBJ databases">
        <authorList>
            <person name="Gilroy R."/>
        </authorList>
    </citation>
    <scope>NUCLEOTIDE SEQUENCE</scope>
    <source>
        <strain evidence="11">10532</strain>
    </source>
</reference>
<dbReference type="GO" id="GO:0016787">
    <property type="term" value="F:hydrolase activity"/>
    <property type="evidence" value="ECO:0007669"/>
    <property type="project" value="UniProtKB-UniRule"/>
</dbReference>
<proteinExistence type="predicted"/>
<evidence type="ECO:0000256" key="6">
    <source>
        <dbReference type="ARBA" id="ARBA00034617"/>
    </source>
</evidence>
<evidence type="ECO:0000256" key="9">
    <source>
        <dbReference type="PROSITE-ProRule" id="PRU00560"/>
    </source>
</evidence>